<dbReference type="GO" id="GO:0004737">
    <property type="term" value="F:pyruvate decarboxylase activity"/>
    <property type="evidence" value="ECO:0007669"/>
    <property type="project" value="TreeGrafter"/>
</dbReference>
<proteinExistence type="inferred from homology"/>
<evidence type="ECO:0000256" key="3">
    <source>
        <dbReference type="ARBA" id="ARBA00022723"/>
    </source>
</evidence>
<accession>A0A067K553</accession>
<dbReference type="EMBL" id="KK914632">
    <property type="protein sequence ID" value="KDP31356.1"/>
    <property type="molecule type" value="Genomic_DNA"/>
</dbReference>
<evidence type="ECO:0000256" key="4">
    <source>
        <dbReference type="ARBA" id="ARBA00022842"/>
    </source>
</evidence>
<dbReference type="PANTHER" id="PTHR43452">
    <property type="entry name" value="PYRUVATE DECARBOXYLASE"/>
    <property type="match status" value="1"/>
</dbReference>
<dbReference type="GO" id="GO:0000949">
    <property type="term" value="P:aromatic amino acid family catabolic process to alcohol via Ehrlich pathway"/>
    <property type="evidence" value="ECO:0007669"/>
    <property type="project" value="TreeGrafter"/>
</dbReference>
<evidence type="ECO:0000256" key="2">
    <source>
        <dbReference type="ARBA" id="ARBA00007812"/>
    </source>
</evidence>
<evidence type="ECO:0000256" key="5">
    <source>
        <dbReference type="ARBA" id="ARBA00023052"/>
    </source>
</evidence>
<evidence type="ECO:0000256" key="1">
    <source>
        <dbReference type="ARBA" id="ARBA00001964"/>
    </source>
</evidence>
<evidence type="ECO:0000313" key="6">
    <source>
        <dbReference type="EMBL" id="KDP31356.1"/>
    </source>
</evidence>
<keyword evidence="3" id="KW-0479">Metal-binding</keyword>
<name>A0A067K553_JATCU</name>
<dbReference type="AlphaFoldDB" id="A0A067K553"/>
<reference evidence="6 7" key="1">
    <citation type="journal article" date="2014" name="PLoS ONE">
        <title>Global Analysis of Gene Expression Profiles in Physic Nut (Jatropha curcas L.) Seedlings Exposed to Salt Stress.</title>
        <authorList>
            <person name="Zhang L."/>
            <person name="Zhang C."/>
            <person name="Wu P."/>
            <person name="Chen Y."/>
            <person name="Li M."/>
            <person name="Jiang H."/>
            <person name="Wu G."/>
        </authorList>
    </citation>
    <scope>NUCLEOTIDE SEQUENCE [LARGE SCALE GENOMIC DNA]</scope>
    <source>
        <strain evidence="7">cv. GZQX0401</strain>
        <tissue evidence="6">Young leaves</tissue>
    </source>
</reference>
<comment type="similarity">
    <text evidence="2">Belongs to the TPP enzyme family.</text>
</comment>
<organism evidence="6 7">
    <name type="scientific">Jatropha curcas</name>
    <name type="common">Barbados nut</name>
    <dbReference type="NCBI Taxonomy" id="180498"/>
    <lineage>
        <taxon>Eukaryota</taxon>
        <taxon>Viridiplantae</taxon>
        <taxon>Streptophyta</taxon>
        <taxon>Embryophyta</taxon>
        <taxon>Tracheophyta</taxon>
        <taxon>Spermatophyta</taxon>
        <taxon>Magnoliopsida</taxon>
        <taxon>eudicotyledons</taxon>
        <taxon>Gunneridae</taxon>
        <taxon>Pentapetalae</taxon>
        <taxon>rosids</taxon>
        <taxon>fabids</taxon>
        <taxon>Malpighiales</taxon>
        <taxon>Euphorbiaceae</taxon>
        <taxon>Crotonoideae</taxon>
        <taxon>Jatropheae</taxon>
        <taxon>Jatropha</taxon>
    </lineage>
</organism>
<gene>
    <name evidence="6" type="ORF">JCGZ_11732</name>
</gene>
<dbReference type="OrthoDB" id="1725282at2759"/>
<dbReference type="GO" id="GO:0046872">
    <property type="term" value="F:metal ion binding"/>
    <property type="evidence" value="ECO:0007669"/>
    <property type="project" value="UniProtKB-KW"/>
</dbReference>
<evidence type="ECO:0000313" key="7">
    <source>
        <dbReference type="Proteomes" id="UP000027138"/>
    </source>
</evidence>
<dbReference type="InterPro" id="IPR012110">
    <property type="entry name" value="PDC/IPDC-like"/>
</dbReference>
<dbReference type="GO" id="GO:0005829">
    <property type="term" value="C:cytosol"/>
    <property type="evidence" value="ECO:0007669"/>
    <property type="project" value="TreeGrafter"/>
</dbReference>
<dbReference type="STRING" id="180498.A0A067K553"/>
<keyword evidence="5" id="KW-0786">Thiamine pyrophosphate</keyword>
<sequence>MPISWCVPLKKFLEKLAERIDYDTNAYQNYQRRVCVVPERELPLQSEAKKVLRAARDKRVIACLGDGSFQNWSHVSLVNAIDNGEGKCWTTKVCPEKVIISAMERIKRDEGIACAL</sequence>
<keyword evidence="4" id="KW-0460">Magnesium</keyword>
<protein>
    <submittedName>
        <fullName evidence="6">Uncharacterized protein</fullName>
    </submittedName>
</protein>
<comment type="cofactor">
    <cofactor evidence="1">
        <name>thiamine diphosphate</name>
        <dbReference type="ChEBI" id="CHEBI:58937"/>
    </cofactor>
</comment>
<dbReference type="Proteomes" id="UP000027138">
    <property type="component" value="Unassembled WGS sequence"/>
</dbReference>
<keyword evidence="7" id="KW-1185">Reference proteome</keyword>
<dbReference type="PANTHER" id="PTHR43452:SF6">
    <property type="entry name" value="PYRUVATE DECARBOXYLASE 2"/>
    <property type="match status" value="1"/>
</dbReference>